<name>A0A9N9F3J9_9GLOM</name>
<sequence>MSQTGSIHFASIKPSSKIDGSALKLLLIYDATNNSITGLDTEELNHQFLTELGISNTNTIVTSSAALETETIFANWKRRHGLDIVDWSWKSKNRPTHETGRVQ</sequence>
<keyword evidence="2" id="KW-1185">Reference proteome</keyword>
<comment type="caution">
    <text evidence="1">The sequence shown here is derived from an EMBL/GenBank/DDBJ whole genome shotgun (WGS) entry which is preliminary data.</text>
</comment>
<organism evidence="1 2">
    <name type="scientific">Paraglomus occultum</name>
    <dbReference type="NCBI Taxonomy" id="144539"/>
    <lineage>
        <taxon>Eukaryota</taxon>
        <taxon>Fungi</taxon>
        <taxon>Fungi incertae sedis</taxon>
        <taxon>Mucoromycota</taxon>
        <taxon>Glomeromycotina</taxon>
        <taxon>Glomeromycetes</taxon>
        <taxon>Paraglomerales</taxon>
        <taxon>Paraglomeraceae</taxon>
        <taxon>Paraglomus</taxon>
    </lineage>
</organism>
<dbReference type="AlphaFoldDB" id="A0A9N9F3J9"/>
<evidence type="ECO:0000313" key="1">
    <source>
        <dbReference type="EMBL" id="CAG8508162.1"/>
    </source>
</evidence>
<proteinExistence type="predicted"/>
<dbReference type="Proteomes" id="UP000789572">
    <property type="component" value="Unassembled WGS sequence"/>
</dbReference>
<gene>
    <name evidence="1" type="ORF">POCULU_LOCUS2928</name>
</gene>
<reference evidence="1" key="1">
    <citation type="submission" date="2021-06" db="EMBL/GenBank/DDBJ databases">
        <authorList>
            <person name="Kallberg Y."/>
            <person name="Tangrot J."/>
            <person name="Rosling A."/>
        </authorList>
    </citation>
    <scope>NUCLEOTIDE SEQUENCE</scope>
    <source>
        <strain evidence="1">IA702</strain>
    </source>
</reference>
<dbReference type="EMBL" id="CAJVPJ010000297">
    <property type="protein sequence ID" value="CAG8508162.1"/>
    <property type="molecule type" value="Genomic_DNA"/>
</dbReference>
<protein>
    <submittedName>
        <fullName evidence="1">10237_t:CDS:1</fullName>
    </submittedName>
</protein>
<accession>A0A9N9F3J9</accession>
<evidence type="ECO:0000313" key="2">
    <source>
        <dbReference type="Proteomes" id="UP000789572"/>
    </source>
</evidence>